<evidence type="ECO:0000256" key="1">
    <source>
        <dbReference type="SAM" id="Phobius"/>
    </source>
</evidence>
<feature type="transmembrane region" description="Helical" evidence="1">
    <location>
        <begin position="6"/>
        <end position="26"/>
    </location>
</feature>
<dbReference type="EMBL" id="OV170224">
    <property type="protein sequence ID" value="CAH0724646.1"/>
    <property type="molecule type" value="Genomic_DNA"/>
</dbReference>
<name>A0A8J9YED4_9NEOP</name>
<accession>A0A8J9YED4</accession>
<sequence>MGRTGLILVCISILVCCAFSITIFPLPGQKVLLTKDFYVRPSRIVAVPVICTATVEPVPLTIPDKDNIIPTNTKIALQTQKLSNVEVTYETDAIDHAIEVRPTSSISITFEALAKMGIAENEATQLRSSTMEAFGAIAPTKVLPTIALETFDVEARS</sequence>
<keyword evidence="1" id="KW-1133">Transmembrane helix</keyword>
<organism evidence="2 3">
    <name type="scientific">Brenthis ino</name>
    <name type="common">lesser marbled fritillary</name>
    <dbReference type="NCBI Taxonomy" id="405034"/>
    <lineage>
        <taxon>Eukaryota</taxon>
        <taxon>Metazoa</taxon>
        <taxon>Ecdysozoa</taxon>
        <taxon>Arthropoda</taxon>
        <taxon>Hexapoda</taxon>
        <taxon>Insecta</taxon>
        <taxon>Pterygota</taxon>
        <taxon>Neoptera</taxon>
        <taxon>Endopterygota</taxon>
        <taxon>Lepidoptera</taxon>
        <taxon>Glossata</taxon>
        <taxon>Ditrysia</taxon>
        <taxon>Papilionoidea</taxon>
        <taxon>Nymphalidae</taxon>
        <taxon>Heliconiinae</taxon>
        <taxon>Argynnini</taxon>
        <taxon>Brenthis</taxon>
    </lineage>
</organism>
<reference evidence="2" key="1">
    <citation type="submission" date="2021-12" db="EMBL/GenBank/DDBJ databases">
        <authorList>
            <person name="Martin H S."/>
        </authorList>
    </citation>
    <scope>NUCLEOTIDE SEQUENCE</scope>
</reference>
<dbReference type="Proteomes" id="UP000838878">
    <property type="component" value="Chromosome 4"/>
</dbReference>
<gene>
    <name evidence="2" type="ORF">BINO364_LOCUS10329</name>
</gene>
<keyword evidence="3" id="KW-1185">Reference proteome</keyword>
<dbReference type="AlphaFoldDB" id="A0A8J9YED4"/>
<evidence type="ECO:0000313" key="3">
    <source>
        <dbReference type="Proteomes" id="UP000838878"/>
    </source>
</evidence>
<keyword evidence="1" id="KW-0812">Transmembrane</keyword>
<dbReference type="OrthoDB" id="10323991at2759"/>
<keyword evidence="1" id="KW-0472">Membrane</keyword>
<protein>
    <submittedName>
        <fullName evidence="2">Uncharacterized protein</fullName>
    </submittedName>
</protein>
<feature type="non-terminal residue" evidence="2">
    <location>
        <position position="157"/>
    </location>
</feature>
<evidence type="ECO:0000313" key="2">
    <source>
        <dbReference type="EMBL" id="CAH0724646.1"/>
    </source>
</evidence>
<proteinExistence type="predicted"/>